<reference evidence="3 4" key="2">
    <citation type="submission" date="2021-03" db="EMBL/GenBank/DDBJ databases">
        <title>Genomic Encyclopedia of Type Strains, Phase IV (KMG-IV): sequencing the most valuable type-strain genomes for metagenomic binning, comparative biology and taxonomic classification.</title>
        <authorList>
            <person name="Goeker M."/>
        </authorList>
    </citation>
    <scope>NUCLEOTIDE SEQUENCE [LARGE SCALE GENOMIC DNA]</scope>
    <source>
        <strain evidence="3 4">DSM 41954</strain>
    </source>
</reference>
<sequence>MKVPKLVRDPGPIQTALDLGISRRQAMSLAITALGGTALAACSPGSASSSHVTLNMWGFADLSKPLVRQYERAHPGVTIQTKISDYDASHQTLLTALASGNGPNIAQIAIDYMGEFVAHAPAFTDLRKFGASSLKSKYLAWRWNGGVAPDGSIVGIPTDVGGMAIAYRTDLFKKAGLPTDPAAVGALWPTWEDYINVGKKYVAATGKKFIDSGKAVFRAESNQGDLKYMNAGGKPIHDTNPRIRKSWHDGVAAIDARLSANVATFTPQWDAAVANGTVATLIVPAWMLAQIEQQAPRTKGKWNIAVLPGKIGNDGGSFLAIPKNAPHAKEAYDFIKWLEAPTQQLALFKENNTFPTIPALYTDPAVTHLTNPFFSNAPVGKIYVESVQGMRPHPIGAKDRIIENQFENGLGRVDQGSQSGASSWTQVMSDVKRELQG</sequence>
<dbReference type="GeneID" id="32470059"/>
<evidence type="ECO:0000256" key="1">
    <source>
        <dbReference type="SAM" id="MobiDB-lite"/>
    </source>
</evidence>
<keyword evidence="4" id="KW-1185">Reference proteome</keyword>
<name>A0A060ZJ76_9ACTN</name>
<dbReference type="AlphaFoldDB" id="A0A060ZJ76"/>
<dbReference type="PANTHER" id="PTHR43649:SF32">
    <property type="entry name" value="SUGAR BINDING SECRETED PROTEIN"/>
    <property type="match status" value="1"/>
</dbReference>
<feature type="compositionally biased region" description="Polar residues" evidence="1">
    <location>
        <begin position="415"/>
        <end position="428"/>
    </location>
</feature>
<proteinExistence type="predicted"/>
<dbReference type="Pfam" id="PF13416">
    <property type="entry name" value="SBP_bac_8"/>
    <property type="match status" value="1"/>
</dbReference>
<dbReference type="EMBL" id="LK022848">
    <property type="protein sequence ID" value="CDR01200.1"/>
    <property type="molecule type" value="Genomic_DNA"/>
</dbReference>
<dbReference type="InterPro" id="IPR050490">
    <property type="entry name" value="Bact_solute-bd_prot1"/>
</dbReference>
<evidence type="ECO:0000313" key="4">
    <source>
        <dbReference type="Proteomes" id="UP000756710"/>
    </source>
</evidence>
<accession>A0A060ZJ76</accession>
<dbReference type="SUPFAM" id="SSF53850">
    <property type="entry name" value="Periplasmic binding protein-like II"/>
    <property type="match status" value="1"/>
</dbReference>
<gene>
    <name evidence="3" type="ORF">J2Z30_009576</name>
    <name evidence="2" type="ORF">SIRAN184</name>
</gene>
<protein>
    <submittedName>
        <fullName evidence="3">Cellobiose transport system substrate-binding protein</fullName>
    </submittedName>
    <submittedName>
        <fullName evidence="2">Extracellular solute-binding protein family 1</fullName>
    </submittedName>
</protein>
<reference evidence="2" key="1">
    <citation type="submission" date="2014-05" db="EMBL/GenBank/DDBJ databases">
        <authorList>
            <person name="Horn Fabian"/>
        </authorList>
    </citation>
    <scope>NUCLEOTIDE SEQUENCE</scope>
</reference>
<feature type="region of interest" description="Disordered" evidence="1">
    <location>
        <begin position="413"/>
        <end position="437"/>
    </location>
</feature>
<dbReference type="PROSITE" id="PS51318">
    <property type="entry name" value="TAT"/>
    <property type="match status" value="1"/>
</dbReference>
<dbReference type="RefSeq" id="WP_052701081.1">
    <property type="nucleotide sequence ID" value="NZ_BAABDR010000070.1"/>
</dbReference>
<dbReference type="HOGENOM" id="CLU_031285_2_3_11"/>
<evidence type="ECO:0000313" key="3">
    <source>
        <dbReference type="EMBL" id="MBP2068495.1"/>
    </source>
</evidence>
<dbReference type="Proteomes" id="UP000756710">
    <property type="component" value="Unassembled WGS sequence"/>
</dbReference>
<dbReference type="PANTHER" id="PTHR43649">
    <property type="entry name" value="ARABINOSE-BINDING PROTEIN-RELATED"/>
    <property type="match status" value="1"/>
</dbReference>
<dbReference type="InterPro" id="IPR006311">
    <property type="entry name" value="TAT_signal"/>
</dbReference>
<evidence type="ECO:0000313" key="2">
    <source>
        <dbReference type="EMBL" id="CDR01200.1"/>
    </source>
</evidence>
<dbReference type="EMBL" id="JAGGLR010000043">
    <property type="protein sequence ID" value="MBP2068495.1"/>
    <property type="molecule type" value="Genomic_DNA"/>
</dbReference>
<dbReference type="InterPro" id="IPR006059">
    <property type="entry name" value="SBP"/>
</dbReference>
<organism evidence="2">
    <name type="scientific">Streptomyces iranensis</name>
    <dbReference type="NCBI Taxonomy" id="576784"/>
    <lineage>
        <taxon>Bacteria</taxon>
        <taxon>Bacillati</taxon>
        <taxon>Actinomycetota</taxon>
        <taxon>Actinomycetes</taxon>
        <taxon>Kitasatosporales</taxon>
        <taxon>Streptomycetaceae</taxon>
        <taxon>Streptomyces</taxon>
        <taxon>Streptomyces violaceusniger group</taxon>
    </lineage>
</organism>
<dbReference type="Gene3D" id="3.40.190.10">
    <property type="entry name" value="Periplasmic binding protein-like II"/>
    <property type="match status" value="1"/>
</dbReference>